<dbReference type="Proteomes" id="UP000289857">
    <property type="component" value="Unassembled WGS sequence"/>
</dbReference>
<sequence>MAKSALLKSSIAKKYWMALTGLFLCLFLTGHLLGNLQLIFSDAKHFNEYALFMTSNPAVKILSYLTYISILFHAIDGLMLAAQNKAARPVGYAKTNPSANSSFASRNMAVLGTVILIFIVTHMVNFWAKMHFDKNMPLAQQESMQMPGQMEFIGVPGSRVPSIPAQGKSLHEIVDEVNKQAMAQAQAMGEKNLEKAKKFEVEGSDAIKDLKKGEIIFKGYKDLYKITIDFFKQPKYGLLFTLLYAASMIVLAFHLLHGFQSAFQSLGVTSRKITPAIKFFGTAFAIVVPALFAAIPVYIHFFLK</sequence>
<name>A0A4Q1KBD7_9FLAO</name>
<reference evidence="3" key="1">
    <citation type="submission" date="2019-01" db="EMBL/GenBank/DDBJ databases">
        <title>Cytophagaceae bacterium strain CAR-16.</title>
        <authorList>
            <person name="Chen W.-M."/>
        </authorList>
    </citation>
    <scope>NUCLEOTIDE SEQUENCE [LARGE SCALE GENOMIC DNA]</scope>
    <source>
        <strain evidence="3">WWJ-16</strain>
    </source>
</reference>
<feature type="transmembrane region" description="Helical" evidence="1">
    <location>
        <begin position="108"/>
        <end position="128"/>
    </location>
</feature>
<keyword evidence="3" id="KW-1185">Reference proteome</keyword>
<organism evidence="2 3">
    <name type="scientific">Flavobacterium stagni</name>
    <dbReference type="NCBI Taxonomy" id="2506421"/>
    <lineage>
        <taxon>Bacteria</taxon>
        <taxon>Pseudomonadati</taxon>
        <taxon>Bacteroidota</taxon>
        <taxon>Flavobacteriia</taxon>
        <taxon>Flavobacteriales</taxon>
        <taxon>Flavobacteriaceae</taxon>
        <taxon>Flavobacterium</taxon>
    </lineage>
</organism>
<evidence type="ECO:0000313" key="3">
    <source>
        <dbReference type="Proteomes" id="UP000289857"/>
    </source>
</evidence>
<dbReference type="SUPFAM" id="SSF81343">
    <property type="entry name" value="Fumarate reductase respiratory complex transmembrane subunits"/>
    <property type="match status" value="1"/>
</dbReference>
<feature type="transmembrane region" description="Helical" evidence="1">
    <location>
        <begin position="276"/>
        <end position="303"/>
    </location>
</feature>
<gene>
    <name evidence="2" type="ORF">EQG61_01785</name>
</gene>
<dbReference type="RefSeq" id="WP_129460162.1">
    <property type="nucleotide sequence ID" value="NZ_SBKN01000001.1"/>
</dbReference>
<accession>A0A4Q1KBD7</accession>
<dbReference type="EMBL" id="SBKN01000001">
    <property type="protein sequence ID" value="RXR24192.1"/>
    <property type="molecule type" value="Genomic_DNA"/>
</dbReference>
<dbReference type="NCBIfam" id="TIGR02046">
    <property type="entry name" value="sdhC_b558_fam"/>
    <property type="match status" value="1"/>
</dbReference>
<dbReference type="GO" id="GO:0016020">
    <property type="term" value="C:membrane"/>
    <property type="evidence" value="ECO:0007669"/>
    <property type="project" value="InterPro"/>
</dbReference>
<evidence type="ECO:0000313" key="2">
    <source>
        <dbReference type="EMBL" id="RXR24192.1"/>
    </source>
</evidence>
<protein>
    <submittedName>
        <fullName evidence="2">Succinate dehydrogenase cytochrome b subunit</fullName>
    </submittedName>
</protein>
<feature type="transmembrane region" description="Helical" evidence="1">
    <location>
        <begin position="236"/>
        <end position="256"/>
    </location>
</feature>
<keyword evidence="1" id="KW-1133">Transmembrane helix</keyword>
<dbReference type="CDD" id="cd03498">
    <property type="entry name" value="SQR_TypeB_2_TM"/>
    <property type="match status" value="1"/>
</dbReference>
<evidence type="ECO:0000256" key="1">
    <source>
        <dbReference type="SAM" id="Phobius"/>
    </source>
</evidence>
<keyword evidence="1" id="KW-0472">Membrane</keyword>
<dbReference type="InterPro" id="IPR034804">
    <property type="entry name" value="SQR/QFR_C/D"/>
</dbReference>
<feature type="transmembrane region" description="Helical" evidence="1">
    <location>
        <begin position="61"/>
        <end position="82"/>
    </location>
</feature>
<keyword evidence="1" id="KW-0812">Transmembrane</keyword>
<proteinExistence type="predicted"/>
<comment type="caution">
    <text evidence="2">The sequence shown here is derived from an EMBL/GenBank/DDBJ whole genome shotgun (WGS) entry which is preliminary data.</text>
</comment>
<dbReference type="Gene3D" id="1.20.1300.10">
    <property type="entry name" value="Fumarate reductase/succinate dehydrogenase, transmembrane subunit"/>
    <property type="match status" value="1"/>
</dbReference>
<feature type="transmembrane region" description="Helical" evidence="1">
    <location>
        <begin position="15"/>
        <end position="40"/>
    </location>
</feature>
<dbReference type="InterPro" id="IPR011138">
    <property type="entry name" value="Cytochrome_b-558"/>
</dbReference>
<dbReference type="OrthoDB" id="9802842at2"/>
<dbReference type="AlphaFoldDB" id="A0A4Q1KBD7"/>